<name>A0ABT4LDU2_9PROT</name>
<sequence length="152" mass="16129">MRRPGEKADRSIALFLLAVLLFSPLVLSIFSQETLFLGLPPLFAYLFAAWGAVILAVGWSSWREQADMSQDPLLSGGAIPGLGNLDGDKAPFDPENGLPSGVEPRETGYPEPDISLPSSQQTMSEEAKIGDKGGSLPKEQDLSKEAGAKDAG</sequence>
<keyword evidence="2" id="KW-0812">Transmembrane</keyword>
<reference evidence="3" key="1">
    <citation type="submission" date="2022-12" db="EMBL/GenBank/DDBJ databases">
        <title>Bacterial isolates from different developmental stages of Nematostella vectensis.</title>
        <authorList>
            <person name="Fraune S."/>
        </authorList>
    </citation>
    <scope>NUCLEOTIDE SEQUENCE</scope>
    <source>
        <strain evidence="3">G21630-S1</strain>
    </source>
</reference>
<protein>
    <submittedName>
        <fullName evidence="3">Uncharacterized protein</fullName>
    </submittedName>
</protein>
<keyword evidence="4" id="KW-1185">Reference proteome</keyword>
<evidence type="ECO:0000313" key="3">
    <source>
        <dbReference type="EMBL" id="MCZ4279265.1"/>
    </source>
</evidence>
<keyword evidence="2" id="KW-1133">Transmembrane helix</keyword>
<accession>A0ABT4LDU2</accession>
<keyword evidence="2" id="KW-0472">Membrane</keyword>
<comment type="caution">
    <text evidence="3">The sequence shown here is derived from an EMBL/GenBank/DDBJ whole genome shotgun (WGS) entry which is preliminary data.</text>
</comment>
<organism evidence="3 4">
    <name type="scientific">Kiloniella laminariae</name>
    <dbReference type="NCBI Taxonomy" id="454162"/>
    <lineage>
        <taxon>Bacteria</taxon>
        <taxon>Pseudomonadati</taxon>
        <taxon>Pseudomonadota</taxon>
        <taxon>Alphaproteobacteria</taxon>
        <taxon>Rhodospirillales</taxon>
        <taxon>Kiloniellaceae</taxon>
        <taxon>Kiloniella</taxon>
    </lineage>
</organism>
<gene>
    <name evidence="3" type="ORF">O4H49_00660</name>
</gene>
<proteinExistence type="predicted"/>
<dbReference type="RefSeq" id="WP_269421476.1">
    <property type="nucleotide sequence ID" value="NZ_JAPWGY010000001.1"/>
</dbReference>
<dbReference type="EMBL" id="JAPWGY010000001">
    <property type="protein sequence ID" value="MCZ4279265.1"/>
    <property type="molecule type" value="Genomic_DNA"/>
</dbReference>
<feature type="compositionally biased region" description="Basic and acidic residues" evidence="1">
    <location>
        <begin position="138"/>
        <end position="152"/>
    </location>
</feature>
<feature type="transmembrane region" description="Helical" evidence="2">
    <location>
        <begin position="42"/>
        <end position="62"/>
    </location>
</feature>
<feature type="region of interest" description="Disordered" evidence="1">
    <location>
        <begin position="73"/>
        <end position="152"/>
    </location>
</feature>
<dbReference type="Proteomes" id="UP001069802">
    <property type="component" value="Unassembled WGS sequence"/>
</dbReference>
<evidence type="ECO:0000256" key="1">
    <source>
        <dbReference type="SAM" id="MobiDB-lite"/>
    </source>
</evidence>
<evidence type="ECO:0000313" key="4">
    <source>
        <dbReference type="Proteomes" id="UP001069802"/>
    </source>
</evidence>
<evidence type="ECO:0000256" key="2">
    <source>
        <dbReference type="SAM" id="Phobius"/>
    </source>
</evidence>
<feature type="transmembrane region" description="Helical" evidence="2">
    <location>
        <begin position="12"/>
        <end position="30"/>
    </location>
</feature>